<dbReference type="eggNOG" id="ENOG50335MT">
    <property type="taxonomic scope" value="Bacteria"/>
</dbReference>
<evidence type="ECO:0000256" key="1">
    <source>
        <dbReference type="SAM" id="SignalP"/>
    </source>
</evidence>
<accession>Q02CV2</accession>
<dbReference type="HOGENOM" id="CLU_860245_0_0_0"/>
<dbReference type="InterPro" id="IPR043754">
    <property type="entry name" value="DUF5700"/>
</dbReference>
<keyword evidence="1" id="KW-0732">Signal</keyword>
<protein>
    <recommendedName>
        <fullName evidence="3">DUF2268 domain-containing protein</fullName>
    </recommendedName>
</protein>
<sequence length="323" mass="35810" precursor="true">MTISGILAILFALPLPAVAQGLRIDTAESDAVLAILAGGNERPRLLASEGYTRLKKREASMGRTFSDADFQAFLDSPALPEKRDALAATLREWKRADIEAIGERVRAFLPAEAKLKATVYIVIKPQSNSFVFDLKADPAIFLYLDPAKTRAQFENTVAHELHHIGLASLPDRTDPALPSKLRAAVEWLGAFGEGLAMLAAAGSPEVHPHRDSPPEDRARWDRDSKNLAHDMRAVEGFLIAVAKGELDENQRREKGMSFFGTQGPWYTVGWRMAVTVEQAKGRAELLECMRDMRRLLFDYNDAAKAAGFPQWSEELINAFRKPL</sequence>
<proteinExistence type="predicted"/>
<evidence type="ECO:0008006" key="3">
    <source>
        <dbReference type="Google" id="ProtNLM"/>
    </source>
</evidence>
<dbReference type="InParanoid" id="Q02CV2"/>
<reference evidence="2" key="1">
    <citation type="submission" date="2006-10" db="EMBL/GenBank/DDBJ databases">
        <title>Complete sequence of Solibacter usitatus Ellin6076.</title>
        <authorList>
            <consortium name="US DOE Joint Genome Institute"/>
            <person name="Copeland A."/>
            <person name="Lucas S."/>
            <person name="Lapidus A."/>
            <person name="Barry K."/>
            <person name="Detter J.C."/>
            <person name="Glavina del Rio T."/>
            <person name="Hammon N."/>
            <person name="Israni S."/>
            <person name="Dalin E."/>
            <person name="Tice H."/>
            <person name="Pitluck S."/>
            <person name="Thompson L.S."/>
            <person name="Brettin T."/>
            <person name="Bruce D."/>
            <person name="Han C."/>
            <person name="Tapia R."/>
            <person name="Gilna P."/>
            <person name="Schmutz J."/>
            <person name="Larimer F."/>
            <person name="Land M."/>
            <person name="Hauser L."/>
            <person name="Kyrpides N."/>
            <person name="Mikhailova N."/>
            <person name="Janssen P.H."/>
            <person name="Kuske C.R."/>
            <person name="Richardson P."/>
        </authorList>
    </citation>
    <scope>NUCLEOTIDE SEQUENCE</scope>
    <source>
        <strain evidence="2">Ellin6076</strain>
    </source>
</reference>
<dbReference type="Pfam" id="PF18958">
    <property type="entry name" value="DUF5700"/>
    <property type="match status" value="1"/>
</dbReference>
<dbReference type="KEGG" id="sus:Acid_0099"/>
<evidence type="ECO:0000313" key="2">
    <source>
        <dbReference type="EMBL" id="ABJ81114.1"/>
    </source>
</evidence>
<dbReference type="OrthoDB" id="1891804at2"/>
<feature type="signal peptide" evidence="1">
    <location>
        <begin position="1"/>
        <end position="19"/>
    </location>
</feature>
<gene>
    <name evidence="2" type="ordered locus">Acid_0099</name>
</gene>
<dbReference type="EMBL" id="CP000473">
    <property type="protein sequence ID" value="ABJ81114.1"/>
    <property type="molecule type" value="Genomic_DNA"/>
</dbReference>
<organism evidence="2">
    <name type="scientific">Solibacter usitatus (strain Ellin6076)</name>
    <dbReference type="NCBI Taxonomy" id="234267"/>
    <lineage>
        <taxon>Bacteria</taxon>
        <taxon>Pseudomonadati</taxon>
        <taxon>Acidobacteriota</taxon>
        <taxon>Terriglobia</taxon>
        <taxon>Bryobacterales</taxon>
        <taxon>Solibacteraceae</taxon>
        <taxon>Candidatus Solibacter</taxon>
    </lineage>
</organism>
<feature type="chain" id="PRO_5004163472" description="DUF2268 domain-containing protein" evidence="1">
    <location>
        <begin position="20"/>
        <end position="323"/>
    </location>
</feature>
<dbReference type="AlphaFoldDB" id="Q02CV2"/>
<name>Q02CV2_SOLUE</name>